<evidence type="ECO:0000256" key="6">
    <source>
        <dbReference type="SAM" id="Phobius"/>
    </source>
</evidence>
<feature type="transmembrane region" description="Helical" evidence="6">
    <location>
        <begin position="181"/>
        <end position="203"/>
    </location>
</feature>
<evidence type="ECO:0000313" key="9">
    <source>
        <dbReference type="Proteomes" id="UP001147782"/>
    </source>
</evidence>
<feature type="transmembrane region" description="Helical" evidence="6">
    <location>
        <begin position="43"/>
        <end position="64"/>
    </location>
</feature>
<feature type="transmembrane region" description="Helical" evidence="6">
    <location>
        <begin position="412"/>
        <end position="433"/>
    </location>
</feature>
<dbReference type="GeneID" id="81444633"/>
<protein>
    <recommendedName>
        <fullName evidence="7">Amino acid transporter transmembrane domain-containing protein</fullName>
    </recommendedName>
</protein>
<comment type="caution">
    <text evidence="8">The sequence shown here is derived from an EMBL/GenBank/DDBJ whole genome shotgun (WGS) entry which is preliminary data.</text>
</comment>
<feature type="transmembrane region" description="Helical" evidence="6">
    <location>
        <begin position="70"/>
        <end position="92"/>
    </location>
</feature>
<keyword evidence="5 6" id="KW-0472">Membrane</keyword>
<feature type="transmembrane region" description="Helical" evidence="6">
    <location>
        <begin position="377"/>
        <end position="400"/>
    </location>
</feature>
<evidence type="ECO:0000256" key="1">
    <source>
        <dbReference type="ARBA" id="ARBA00004141"/>
    </source>
</evidence>
<sequence>MAYCKKDLVEAPVHAEQMTVGDQQAHDDVFGEISDDGPNFRNVGFVGTIILMVKTQIGLGVLAIPSALDVLGMVPGIVCLFVMAFITTWSGYIIGKFKLNHREVYSIDDAGGIMFGLPGRVYVATGFCLYYIFNSGSAILSLSIGMNAVSSHATCTAVFAAVAAIFGFAFSSIRTLARITWLAWIALPCILTAVIIVTIAVGLQGRPKAAPVTSGPWESDWKVVGNPTFAEGIAAVSNLLFAFSGTPGFFSIVSEMENPQQYPVAMATCQAIVTAVYAIIGGVIYYYCGSYISSPALGSAGGVIKIISYGFALPGLLGTMTIVTHIPAKFIFVHLLRGSRHLSSNSPTHWMVWFGCTFGVTVIAWIIASTIPVFDALVSLIGALLGPVMCIQPMGAMWLYDNWGNGKGQKKTKSWIVGTVWSVSLIVLGISSWELGHMARF</sequence>
<evidence type="ECO:0000256" key="2">
    <source>
        <dbReference type="ARBA" id="ARBA00008066"/>
    </source>
</evidence>
<evidence type="ECO:0000313" key="8">
    <source>
        <dbReference type="EMBL" id="KAJ5355329.1"/>
    </source>
</evidence>
<evidence type="ECO:0000256" key="3">
    <source>
        <dbReference type="ARBA" id="ARBA00022692"/>
    </source>
</evidence>
<feature type="transmembrane region" description="Helical" evidence="6">
    <location>
        <begin position="349"/>
        <end position="371"/>
    </location>
</feature>
<accession>A0A9W9USV7</accession>
<reference evidence="8" key="2">
    <citation type="journal article" date="2023" name="IMA Fungus">
        <title>Comparative genomic study of the Penicillium genus elucidates a diverse pangenome and 15 lateral gene transfer events.</title>
        <authorList>
            <person name="Petersen C."/>
            <person name="Sorensen T."/>
            <person name="Nielsen M.R."/>
            <person name="Sondergaard T.E."/>
            <person name="Sorensen J.L."/>
            <person name="Fitzpatrick D.A."/>
            <person name="Frisvad J.C."/>
            <person name="Nielsen K.L."/>
        </authorList>
    </citation>
    <scope>NUCLEOTIDE SEQUENCE</scope>
    <source>
        <strain evidence="8">IBT 29864</strain>
    </source>
</reference>
<feature type="transmembrane region" description="Helical" evidence="6">
    <location>
        <begin position="264"/>
        <end position="286"/>
    </location>
</feature>
<evidence type="ECO:0000256" key="4">
    <source>
        <dbReference type="ARBA" id="ARBA00022989"/>
    </source>
</evidence>
<dbReference type="InterPro" id="IPR013057">
    <property type="entry name" value="AA_transpt_TM"/>
</dbReference>
<dbReference type="PANTHER" id="PTHR22950">
    <property type="entry name" value="AMINO ACID TRANSPORTER"/>
    <property type="match status" value="1"/>
</dbReference>
<dbReference type="EMBL" id="JAPZBS010000010">
    <property type="protein sequence ID" value="KAJ5355329.1"/>
    <property type="molecule type" value="Genomic_DNA"/>
</dbReference>
<feature type="transmembrane region" description="Helical" evidence="6">
    <location>
        <begin position="139"/>
        <end position="169"/>
    </location>
</feature>
<proteinExistence type="inferred from homology"/>
<dbReference type="Proteomes" id="UP001147782">
    <property type="component" value="Unassembled WGS sequence"/>
</dbReference>
<keyword evidence="4 6" id="KW-1133">Transmembrane helix</keyword>
<gene>
    <name evidence="8" type="ORF">N7496_012541</name>
</gene>
<dbReference type="RefSeq" id="XP_056549352.1">
    <property type="nucleotide sequence ID" value="XM_056705454.1"/>
</dbReference>
<reference evidence="8" key="1">
    <citation type="submission" date="2022-11" db="EMBL/GenBank/DDBJ databases">
        <authorList>
            <person name="Petersen C."/>
        </authorList>
    </citation>
    <scope>NUCLEOTIDE SEQUENCE</scope>
    <source>
        <strain evidence="8">IBT 29864</strain>
    </source>
</reference>
<comment type="similarity">
    <text evidence="2">Belongs to the amino acid/polyamine transporter 2 family.</text>
</comment>
<feature type="transmembrane region" description="Helical" evidence="6">
    <location>
        <begin position="113"/>
        <end position="133"/>
    </location>
</feature>
<dbReference type="PANTHER" id="PTHR22950:SF683">
    <property type="entry name" value="AMINO ACID TRANSPORTER (EUROFUNG)"/>
    <property type="match status" value="1"/>
</dbReference>
<dbReference type="OrthoDB" id="40134at2759"/>
<feature type="domain" description="Amino acid transporter transmembrane" evidence="7">
    <location>
        <begin position="47"/>
        <end position="430"/>
    </location>
</feature>
<comment type="subcellular location">
    <subcellularLocation>
        <location evidence="1">Membrane</location>
        <topology evidence="1">Multi-pass membrane protein</topology>
    </subcellularLocation>
</comment>
<dbReference type="GO" id="GO:0016020">
    <property type="term" value="C:membrane"/>
    <property type="evidence" value="ECO:0007669"/>
    <property type="project" value="UniProtKB-SubCell"/>
</dbReference>
<keyword evidence="3 6" id="KW-0812">Transmembrane</keyword>
<feature type="transmembrane region" description="Helical" evidence="6">
    <location>
        <begin position="306"/>
        <end position="328"/>
    </location>
</feature>
<organism evidence="8 9">
    <name type="scientific">Penicillium cataractarum</name>
    <dbReference type="NCBI Taxonomy" id="2100454"/>
    <lineage>
        <taxon>Eukaryota</taxon>
        <taxon>Fungi</taxon>
        <taxon>Dikarya</taxon>
        <taxon>Ascomycota</taxon>
        <taxon>Pezizomycotina</taxon>
        <taxon>Eurotiomycetes</taxon>
        <taxon>Eurotiomycetidae</taxon>
        <taxon>Eurotiales</taxon>
        <taxon>Aspergillaceae</taxon>
        <taxon>Penicillium</taxon>
    </lineage>
</organism>
<dbReference type="GO" id="GO:0015179">
    <property type="term" value="F:L-amino acid transmembrane transporter activity"/>
    <property type="evidence" value="ECO:0007669"/>
    <property type="project" value="TreeGrafter"/>
</dbReference>
<dbReference type="AlphaFoldDB" id="A0A9W9USV7"/>
<evidence type="ECO:0000259" key="7">
    <source>
        <dbReference type="Pfam" id="PF01490"/>
    </source>
</evidence>
<dbReference type="Pfam" id="PF01490">
    <property type="entry name" value="Aa_trans"/>
    <property type="match status" value="1"/>
</dbReference>
<name>A0A9W9USV7_9EURO</name>
<evidence type="ECO:0000256" key="5">
    <source>
        <dbReference type="ARBA" id="ARBA00023136"/>
    </source>
</evidence>
<keyword evidence="9" id="KW-1185">Reference proteome</keyword>